<keyword evidence="3 12" id="KW-0240">DNA-directed RNA polymerase</keyword>
<evidence type="ECO:0000256" key="6">
    <source>
        <dbReference type="ARBA" id="ARBA00022695"/>
    </source>
</evidence>
<dbReference type="InterPro" id="IPR045867">
    <property type="entry name" value="DNA-dir_RpoC_beta_prime"/>
</dbReference>
<evidence type="ECO:0000256" key="3">
    <source>
        <dbReference type="ARBA" id="ARBA00022478"/>
    </source>
</evidence>
<dbReference type="Pfam" id="PF05000">
    <property type="entry name" value="RNA_pol_Rpb1_4"/>
    <property type="match status" value="1"/>
</dbReference>
<dbReference type="CDD" id="cd02735">
    <property type="entry name" value="RNAP_I_Rpa1_C"/>
    <property type="match status" value="1"/>
</dbReference>
<dbReference type="GO" id="GO:0006351">
    <property type="term" value="P:DNA-templated transcription"/>
    <property type="evidence" value="ECO:0007669"/>
    <property type="project" value="InterPro"/>
</dbReference>
<feature type="compositionally biased region" description="Basic and acidic residues" evidence="13">
    <location>
        <begin position="1315"/>
        <end position="1330"/>
    </location>
</feature>
<dbReference type="EMBL" id="HBIS01000123">
    <property type="protein sequence ID" value="CAE0606279.1"/>
    <property type="molecule type" value="Transcribed_RNA"/>
</dbReference>
<evidence type="ECO:0000259" key="14">
    <source>
        <dbReference type="SMART" id="SM00663"/>
    </source>
</evidence>
<feature type="domain" description="RNA polymerase N-terminal" evidence="14">
    <location>
        <begin position="299"/>
        <end position="629"/>
    </location>
</feature>
<evidence type="ECO:0000256" key="5">
    <source>
        <dbReference type="ARBA" id="ARBA00022679"/>
    </source>
</evidence>
<feature type="compositionally biased region" description="Polar residues" evidence="13">
    <location>
        <begin position="123"/>
        <end position="132"/>
    </location>
</feature>
<dbReference type="Gene3D" id="3.30.1490.180">
    <property type="entry name" value="RNA polymerase ii"/>
    <property type="match status" value="1"/>
</dbReference>
<dbReference type="EC" id="2.7.7.6" evidence="12"/>
<dbReference type="PANTHER" id="PTHR19376:SF11">
    <property type="entry name" value="DNA-DIRECTED RNA POLYMERASE I SUBUNIT RPA1"/>
    <property type="match status" value="1"/>
</dbReference>
<accession>A0A7S3UAJ3</accession>
<evidence type="ECO:0000313" key="15">
    <source>
        <dbReference type="EMBL" id="CAE0606279.1"/>
    </source>
</evidence>
<dbReference type="Gene3D" id="2.40.40.20">
    <property type="match status" value="1"/>
</dbReference>
<feature type="compositionally biased region" description="Acidic residues" evidence="13">
    <location>
        <begin position="144"/>
        <end position="153"/>
    </location>
</feature>
<dbReference type="CDD" id="cd01435">
    <property type="entry name" value="RNAP_I_RPA1_N"/>
    <property type="match status" value="1"/>
</dbReference>
<dbReference type="InterPro" id="IPR000722">
    <property type="entry name" value="RNA_pol_asu"/>
</dbReference>
<evidence type="ECO:0000256" key="8">
    <source>
        <dbReference type="ARBA" id="ARBA00022833"/>
    </source>
</evidence>
<proteinExistence type="inferred from homology"/>
<dbReference type="GO" id="GO:0005736">
    <property type="term" value="C:RNA polymerase I complex"/>
    <property type="evidence" value="ECO:0007669"/>
    <property type="project" value="UniProtKB-ARBA"/>
</dbReference>
<comment type="similarity">
    <text evidence="2">Belongs to the RNA polymerase beta' chain family. RpoC1 subfamily.</text>
</comment>
<dbReference type="InterPro" id="IPR007080">
    <property type="entry name" value="RNA_pol_Rpb1_1"/>
</dbReference>
<gene>
    <name evidence="15" type="ORF">PSAL00342_LOCUS95</name>
</gene>
<evidence type="ECO:0000256" key="7">
    <source>
        <dbReference type="ARBA" id="ARBA00022723"/>
    </source>
</evidence>
<sequence length="1604" mass="177000">MAWSRGRTSACCSYPSSVSFSFLSAEHAKSLSVCNVSLPASVTPGGAPISGGLYDPHMGPLDASSGPCATCGLSHSRCPGHCGRVELPLPVIHPLAASDTLKILRGTCLKCFHFRRKNVNKGETLTQQTEASGRSVEDKANSDPDTEDKEDDKEQLTPNEANRRRNHRQRIKALERIKASRISKCEHCGAHSPGVKRESSTRFVLASLPAKQAQENLANGHILQILIDEQARDMQGELDTLIGAELNAENRDFRKPRVLTPLEIERIFEKVWANERKTCASIWRVVDGKYYSCSPAFNFVRTLVVPPNKFRPPSFLDGRMYENVQNSHYASIIEAAFKIQQYGAGQPDEVPNVEKILSAWIEMQDAVNSLIDSASSEKNSAAKEASPGIRQQLDRKEGLFRKNMMGKRVNYAARSVISPDPMIATSEIGVPPFFAMRLSYPEAVCHWNVQALRKLVENGPNVHPGAVAVEDEQGRVINLASLSQQQRQGLAARLASSSMMDKPGWSAVDAHESQIVPTPRFKVVYRHMRDGDIMLVNRQPTLHKPGIMAHTVKVINTGQRTIRLHYANCSTYNADFDGDEINLHLPQDVIGRAEGYGIVSADKQFVSPTAGAPLRGLIQDHVVGAVLLTKKDALFSRQQYAQLLYVACGHGLNSSFANGTASKKNKFKSLMCLDSPAIVKPGCKWTGKQVLEAVVRFVVGGLPPLTFSAGSKIPPGYWGIDSFEDKFCFIDGVLVHGVFDKAQFGSYGLVHAVHEMYGATAAGELLSALSRLMTCYLQWHGMTCGLDDMIIRPSGEKERTLHLCKADETAACAVADFVNGSKSEFRTKEGSRKLTAKLEELLLRRPGDEAVLDMKVSSALNPITSGIIKSCIPNGQLKSFPENCLSLMTMTGAKGSLVNFSQISSLLGQQELEGRRVPRMASGKTLPCFQPWDLSARSGGFIGDRFLSGLKPQEYFFHCMAGRDGLVDTTVKTSRSGYLQRCLVKNLETLVVQYDHTVRDCDGSIIQFQYGEDALDPSMVPYLNKFSFILQNARQASMNVAMDGFKWPSMRNQGQAGAKGTLDGELPSLAVNFPTVKGAVSERFQQSLSSYLETNPDKLIEADSLQQQQEGKVLSKEHFLKLMELRYMNSLAAPGESVGVIAAQSIGEPSTQMTLNTFHFAGRGEANVTLGIPRLREILMVASQNMKTPVMSLPLHGHDCKKTYQAIAEELAHRLRKVRLAEILSDLTVFEFPCVRNGTMREYQIRMKFQEEEEYKQIAQIPFAHIAEVFKNVFCGQVKYLLSLEIRKSSLKGFLNVDAPVAKALEADILEPENPDEKLESKVTKEHPPVEDDDDEEEEDDEGDEESAKVAFRDSARKISYQDEDEDDTAAKQVKNKLTTEKEHEDTRQEPLLENNEMEIVKVDEKEKSCQLSLFMPIDAPKLLMLEIVEKAAVKSVLVSTEGIDKALVVGGNVGDVAPLVQTEGVNLQAMWEHHDLIDVHNIRTNDIHAVLQTYGVEAARACIASEVKDVFNAYGINVDSRHLSLIADFMSVDGTYRAFSRLGIQAASSPILKMSFETATKFLVDASLYGEHDLLRSPSARISLGQISNLGTGMCDVLLDLVN</sequence>
<evidence type="ECO:0000256" key="13">
    <source>
        <dbReference type="SAM" id="MobiDB-lite"/>
    </source>
</evidence>
<feature type="compositionally biased region" description="Acidic residues" evidence="13">
    <location>
        <begin position="1331"/>
        <end position="1345"/>
    </location>
</feature>
<name>A0A7S3UAJ3_9CHLO</name>
<dbReference type="Pfam" id="PF00623">
    <property type="entry name" value="RNA_pol_Rpb1_2"/>
    <property type="match status" value="1"/>
</dbReference>
<feature type="compositionally biased region" description="Basic and acidic residues" evidence="13">
    <location>
        <begin position="1346"/>
        <end position="1361"/>
    </location>
</feature>
<evidence type="ECO:0000256" key="11">
    <source>
        <dbReference type="ARBA" id="ARBA00023242"/>
    </source>
</evidence>
<dbReference type="PANTHER" id="PTHR19376">
    <property type="entry name" value="DNA-DIRECTED RNA POLYMERASE"/>
    <property type="match status" value="1"/>
</dbReference>
<keyword evidence="6 12" id="KW-0548">Nucleotidyltransferase</keyword>
<organism evidence="15">
    <name type="scientific">Picocystis salinarum</name>
    <dbReference type="NCBI Taxonomy" id="88271"/>
    <lineage>
        <taxon>Eukaryota</taxon>
        <taxon>Viridiplantae</taxon>
        <taxon>Chlorophyta</taxon>
        <taxon>Picocystophyceae</taxon>
        <taxon>Picocystales</taxon>
        <taxon>Picocystaceae</taxon>
        <taxon>Picocystis</taxon>
    </lineage>
</organism>
<dbReference type="InterPro" id="IPR015699">
    <property type="entry name" value="DNA-dir_RNA_pol1_lsu_N"/>
</dbReference>
<keyword evidence="5 12" id="KW-0808">Transferase</keyword>
<dbReference type="InterPro" id="IPR044893">
    <property type="entry name" value="RNA_pol_Rpb1_clamp_domain"/>
</dbReference>
<feature type="region of interest" description="Disordered" evidence="13">
    <location>
        <begin position="1308"/>
        <end position="1370"/>
    </location>
</feature>
<evidence type="ECO:0000256" key="12">
    <source>
        <dbReference type="RuleBase" id="RU004279"/>
    </source>
</evidence>
<evidence type="ECO:0000256" key="4">
    <source>
        <dbReference type="ARBA" id="ARBA00022640"/>
    </source>
</evidence>
<dbReference type="Gene3D" id="6.10.250.2940">
    <property type="match status" value="1"/>
</dbReference>
<comment type="catalytic activity">
    <reaction evidence="12">
        <text>RNA(n) + a ribonucleoside 5'-triphosphate = RNA(n+1) + diphosphate</text>
        <dbReference type="Rhea" id="RHEA:21248"/>
        <dbReference type="Rhea" id="RHEA-COMP:14527"/>
        <dbReference type="Rhea" id="RHEA-COMP:17342"/>
        <dbReference type="ChEBI" id="CHEBI:33019"/>
        <dbReference type="ChEBI" id="CHEBI:61557"/>
        <dbReference type="ChEBI" id="CHEBI:140395"/>
        <dbReference type="EC" id="2.7.7.6"/>
    </reaction>
</comment>
<dbReference type="InterPro" id="IPR007081">
    <property type="entry name" value="RNA_pol_Rpb1_5"/>
</dbReference>
<dbReference type="Gene3D" id="3.30.70.2850">
    <property type="match status" value="1"/>
</dbReference>
<dbReference type="Gene3D" id="4.10.860.120">
    <property type="entry name" value="RNA polymerase II, clamp domain"/>
    <property type="match status" value="1"/>
</dbReference>
<dbReference type="InterPro" id="IPR038120">
    <property type="entry name" value="Rpb1_funnel_sf"/>
</dbReference>
<dbReference type="SMART" id="SM00663">
    <property type="entry name" value="RPOLA_N"/>
    <property type="match status" value="1"/>
</dbReference>
<feature type="region of interest" description="Disordered" evidence="13">
    <location>
        <begin position="123"/>
        <end position="168"/>
    </location>
</feature>
<dbReference type="InterPro" id="IPR047107">
    <property type="entry name" value="DNA-dir_RNA_pol1_lsu_C"/>
</dbReference>
<dbReference type="GO" id="GO:0003899">
    <property type="term" value="F:DNA-directed RNA polymerase activity"/>
    <property type="evidence" value="ECO:0007669"/>
    <property type="project" value="UniProtKB-EC"/>
</dbReference>
<evidence type="ECO:0000256" key="1">
    <source>
        <dbReference type="ARBA" id="ARBA00004123"/>
    </source>
</evidence>
<dbReference type="GO" id="GO:0003677">
    <property type="term" value="F:DNA binding"/>
    <property type="evidence" value="ECO:0007669"/>
    <property type="project" value="InterPro"/>
</dbReference>
<dbReference type="SUPFAM" id="SSF64484">
    <property type="entry name" value="beta and beta-prime subunits of DNA dependent RNA-polymerase"/>
    <property type="match status" value="1"/>
</dbReference>
<keyword evidence="9" id="KW-0460">Magnesium</keyword>
<reference evidence="15" key="1">
    <citation type="submission" date="2021-01" db="EMBL/GenBank/DDBJ databases">
        <authorList>
            <person name="Corre E."/>
            <person name="Pelletier E."/>
            <person name="Niang G."/>
            <person name="Scheremetjew M."/>
            <person name="Finn R."/>
            <person name="Kale V."/>
            <person name="Holt S."/>
            <person name="Cochrane G."/>
            <person name="Meng A."/>
            <person name="Brown T."/>
            <person name="Cohen L."/>
        </authorList>
    </citation>
    <scope>NUCLEOTIDE SEQUENCE</scope>
    <source>
        <strain evidence="15">CCMP1897</strain>
    </source>
</reference>
<keyword evidence="10 12" id="KW-0804">Transcription</keyword>
<dbReference type="Pfam" id="PF04997">
    <property type="entry name" value="RNA_pol_Rpb1_1"/>
    <property type="match status" value="1"/>
</dbReference>
<protein>
    <recommendedName>
        <fullName evidence="12">DNA-directed RNA polymerase subunit</fullName>
        <ecNumber evidence="12">2.7.7.6</ecNumber>
    </recommendedName>
</protein>
<dbReference type="InterPro" id="IPR007066">
    <property type="entry name" value="RNA_pol_Rpb1_3"/>
</dbReference>
<dbReference type="Pfam" id="PF04998">
    <property type="entry name" value="RNA_pol_Rpb1_5"/>
    <property type="match status" value="1"/>
</dbReference>
<dbReference type="InterPro" id="IPR042102">
    <property type="entry name" value="RNA_pol_Rpb1_3_sf"/>
</dbReference>
<comment type="subcellular location">
    <subcellularLocation>
        <location evidence="1">Nucleus</location>
    </subcellularLocation>
</comment>
<dbReference type="Gene3D" id="1.10.274.100">
    <property type="entry name" value="RNA polymerase Rpb1, domain 3"/>
    <property type="match status" value="1"/>
</dbReference>
<evidence type="ECO:0000256" key="9">
    <source>
        <dbReference type="ARBA" id="ARBA00022842"/>
    </source>
</evidence>
<comment type="function">
    <text evidence="12">DNA-dependent RNA polymerase catalyzes the transcription of DNA into RNA using the four ribonucleoside triphosphates as substrates.</text>
</comment>
<dbReference type="GO" id="GO:0046872">
    <property type="term" value="F:metal ion binding"/>
    <property type="evidence" value="ECO:0007669"/>
    <property type="project" value="UniProtKB-KW"/>
</dbReference>
<dbReference type="InterPro" id="IPR006592">
    <property type="entry name" value="RNA_pol_N"/>
</dbReference>
<dbReference type="Gene3D" id="6.20.50.80">
    <property type="match status" value="1"/>
</dbReference>
<keyword evidence="11" id="KW-0539">Nucleus</keyword>
<dbReference type="Pfam" id="PF04983">
    <property type="entry name" value="RNA_pol_Rpb1_3"/>
    <property type="match status" value="1"/>
</dbReference>
<keyword evidence="8" id="KW-0862">Zinc</keyword>
<dbReference type="Gene3D" id="1.10.150.390">
    <property type="match status" value="1"/>
</dbReference>
<dbReference type="InterPro" id="IPR007083">
    <property type="entry name" value="RNA_pol_Rpb1_4"/>
</dbReference>
<keyword evidence="4" id="KW-0934">Plastid</keyword>
<evidence type="ECO:0000256" key="2">
    <source>
        <dbReference type="ARBA" id="ARBA00007207"/>
    </source>
</evidence>
<dbReference type="Gene3D" id="1.10.132.30">
    <property type="match status" value="1"/>
</dbReference>
<keyword evidence="7" id="KW-0479">Metal-binding</keyword>
<evidence type="ECO:0000256" key="10">
    <source>
        <dbReference type="ARBA" id="ARBA00023163"/>
    </source>
</evidence>